<protein>
    <submittedName>
        <fullName evidence="2">Uncharacterized protein</fullName>
    </submittedName>
</protein>
<name>A0AAF3F2G5_9BILA</name>
<proteinExistence type="predicted"/>
<reference evidence="2" key="1">
    <citation type="submission" date="2024-02" db="UniProtKB">
        <authorList>
            <consortium name="WormBaseParasite"/>
        </authorList>
    </citation>
    <scope>IDENTIFICATION</scope>
</reference>
<dbReference type="AlphaFoldDB" id="A0AAF3F2G5"/>
<dbReference type="WBParaSite" id="MBELARI_LOCUS2066">
    <property type="protein sequence ID" value="MBELARI_LOCUS2066"/>
    <property type="gene ID" value="MBELARI_LOCUS2066"/>
</dbReference>
<evidence type="ECO:0000313" key="1">
    <source>
        <dbReference type="Proteomes" id="UP000887575"/>
    </source>
</evidence>
<evidence type="ECO:0000313" key="2">
    <source>
        <dbReference type="WBParaSite" id="MBELARI_LOCUS2066"/>
    </source>
</evidence>
<dbReference type="Proteomes" id="UP000887575">
    <property type="component" value="Unassembled WGS sequence"/>
</dbReference>
<organism evidence="1 2">
    <name type="scientific">Mesorhabditis belari</name>
    <dbReference type="NCBI Taxonomy" id="2138241"/>
    <lineage>
        <taxon>Eukaryota</taxon>
        <taxon>Metazoa</taxon>
        <taxon>Ecdysozoa</taxon>
        <taxon>Nematoda</taxon>
        <taxon>Chromadorea</taxon>
        <taxon>Rhabditida</taxon>
        <taxon>Rhabditina</taxon>
        <taxon>Rhabditomorpha</taxon>
        <taxon>Rhabditoidea</taxon>
        <taxon>Rhabditidae</taxon>
        <taxon>Mesorhabditinae</taxon>
        <taxon>Mesorhabditis</taxon>
    </lineage>
</organism>
<keyword evidence="1" id="KW-1185">Reference proteome</keyword>
<accession>A0AAF3F2G5</accession>
<sequence>METVNERLQFRQEYQTQAENLRSAHLLKYISAWKTLTNFLSLGLYYCCFEIEYYYFEFTTHYITIGRFYRFFVKCF</sequence>